<dbReference type="GO" id="GO:0000166">
    <property type="term" value="F:nucleotide binding"/>
    <property type="evidence" value="ECO:0007669"/>
    <property type="project" value="InterPro"/>
</dbReference>
<dbReference type="RefSeq" id="WP_070009261.1">
    <property type="nucleotide sequence ID" value="NZ_LJGS01000036.1"/>
</dbReference>
<accession>A0A1E7JQ78</accession>
<dbReference type="PANTHER" id="PTHR43377:SF1">
    <property type="entry name" value="BILIVERDIN REDUCTASE A"/>
    <property type="match status" value="1"/>
</dbReference>
<reference evidence="3 4" key="1">
    <citation type="journal article" date="2016" name="Front. Microbiol.">
        <title>Comparative Genomics Analysis of Streptomyces Species Reveals Their Adaptation to the Marine Environment and Their Diversity at the Genomic Level.</title>
        <authorList>
            <person name="Tian X."/>
            <person name="Zhang Z."/>
            <person name="Yang T."/>
            <person name="Chen M."/>
            <person name="Li J."/>
            <person name="Chen F."/>
            <person name="Yang J."/>
            <person name="Li W."/>
            <person name="Zhang B."/>
            <person name="Zhang Z."/>
            <person name="Wu J."/>
            <person name="Zhang C."/>
            <person name="Long L."/>
            <person name="Xiao J."/>
        </authorList>
    </citation>
    <scope>NUCLEOTIDE SEQUENCE [LARGE SCALE GENOMIC DNA]</scope>
    <source>
        <strain evidence="3 4">SCSIO 10390</strain>
    </source>
</reference>
<name>A0A1E7JQ78_9ACTN</name>
<dbReference type="Gene3D" id="3.40.50.720">
    <property type="entry name" value="NAD(P)-binding Rossmann-like Domain"/>
    <property type="match status" value="1"/>
</dbReference>
<evidence type="ECO:0000313" key="3">
    <source>
        <dbReference type="EMBL" id="OEU90395.1"/>
    </source>
</evidence>
<gene>
    <name evidence="3" type="ORF">AN215_13035</name>
</gene>
<protein>
    <submittedName>
        <fullName evidence="3">Dehydrogenase</fullName>
    </submittedName>
</protein>
<dbReference type="SUPFAM" id="SSF55347">
    <property type="entry name" value="Glyceraldehyde-3-phosphate dehydrogenase-like, C-terminal domain"/>
    <property type="match status" value="1"/>
</dbReference>
<dbReference type="Pfam" id="PF22725">
    <property type="entry name" value="GFO_IDH_MocA_C3"/>
    <property type="match status" value="1"/>
</dbReference>
<dbReference type="SUPFAM" id="SSF51735">
    <property type="entry name" value="NAD(P)-binding Rossmann-fold domains"/>
    <property type="match status" value="1"/>
</dbReference>
<dbReference type="AlphaFoldDB" id="A0A1E7JQ78"/>
<dbReference type="Gene3D" id="3.30.360.10">
    <property type="entry name" value="Dihydrodipicolinate Reductase, domain 2"/>
    <property type="match status" value="1"/>
</dbReference>
<dbReference type="InterPro" id="IPR036291">
    <property type="entry name" value="NAD(P)-bd_dom_sf"/>
</dbReference>
<keyword evidence="4" id="KW-1185">Reference proteome</keyword>
<dbReference type="InterPro" id="IPR000683">
    <property type="entry name" value="Gfo/Idh/MocA-like_OxRdtase_N"/>
</dbReference>
<dbReference type="PATRIC" id="fig|933944.5.peg.5669"/>
<feature type="domain" description="GFO/IDH/MocA-like oxidoreductase" evidence="2">
    <location>
        <begin position="133"/>
        <end position="262"/>
    </location>
</feature>
<dbReference type="PANTHER" id="PTHR43377">
    <property type="entry name" value="BILIVERDIN REDUCTASE A"/>
    <property type="match status" value="1"/>
</dbReference>
<proteinExistence type="predicted"/>
<evidence type="ECO:0000313" key="4">
    <source>
        <dbReference type="Proteomes" id="UP000176087"/>
    </source>
</evidence>
<dbReference type="EMBL" id="LJGT01000038">
    <property type="protein sequence ID" value="OEU90395.1"/>
    <property type="molecule type" value="Genomic_DNA"/>
</dbReference>
<dbReference type="Proteomes" id="UP000176087">
    <property type="component" value="Unassembled WGS sequence"/>
</dbReference>
<evidence type="ECO:0000259" key="2">
    <source>
        <dbReference type="Pfam" id="PF22725"/>
    </source>
</evidence>
<dbReference type="Pfam" id="PF01408">
    <property type="entry name" value="GFO_IDH_MocA"/>
    <property type="match status" value="1"/>
</dbReference>
<feature type="domain" description="Gfo/Idh/MocA-like oxidoreductase N-terminal" evidence="1">
    <location>
        <begin position="41"/>
        <end position="125"/>
    </location>
</feature>
<dbReference type="STRING" id="933944.AN215_13035"/>
<sequence length="353" mass="36951">MKVGVLSFAHVHAAGYAALLRDMDGVEVVTSDPEAGSAPPGEVRGEVLARRLGVEHVATYQELFDQGPDAVIVAAENARHRALVELAAKHGVDVLCEKPLATTEEDGEAMVAACRDAGVRLGVAYPVRFSPAYAALRDAVRGGATGPVLTVAGANNGRLPADSRAWFTDPGLAGGGALMDHTVHIADLLDDLFGEARAEEVYAQTNNLMYEADGVAVETAGLVTVRYTNGAVATIDCSWSHPDHHPTWGGLELQLVGERATVEMDAFCQVVSGFDERQRTGVLLPWGSDLDGAMVRAFLYGTEAGEVDGDGPAVPDAVQVADGEAGLRSLRIALAGYASARSGRPVRLGDRTG</sequence>
<organism evidence="3 4">
    <name type="scientific">Streptomyces abyssalis</name>
    <dbReference type="NCBI Taxonomy" id="933944"/>
    <lineage>
        <taxon>Bacteria</taxon>
        <taxon>Bacillati</taxon>
        <taxon>Actinomycetota</taxon>
        <taxon>Actinomycetes</taxon>
        <taxon>Kitasatosporales</taxon>
        <taxon>Streptomycetaceae</taxon>
        <taxon>Streptomyces</taxon>
    </lineage>
</organism>
<dbReference type="InterPro" id="IPR051450">
    <property type="entry name" value="Gfo/Idh/MocA_Oxidoreductases"/>
</dbReference>
<comment type="caution">
    <text evidence="3">The sequence shown here is derived from an EMBL/GenBank/DDBJ whole genome shotgun (WGS) entry which is preliminary data.</text>
</comment>
<evidence type="ECO:0000259" key="1">
    <source>
        <dbReference type="Pfam" id="PF01408"/>
    </source>
</evidence>
<dbReference type="InterPro" id="IPR055170">
    <property type="entry name" value="GFO_IDH_MocA-like_dom"/>
</dbReference>